<dbReference type="AlphaFoldDB" id="A0A0G1DK81"/>
<name>A0A0G1DK81_9BACT</name>
<dbReference type="STRING" id="1618443.UV73_C0004G0129"/>
<accession>A0A0G1DK81</accession>
<proteinExistence type="predicted"/>
<organism evidence="2 3">
    <name type="scientific">Candidatus Gottesmanbacteria bacterium GW2011_GWA2_43_14</name>
    <dbReference type="NCBI Taxonomy" id="1618443"/>
    <lineage>
        <taxon>Bacteria</taxon>
        <taxon>Candidatus Gottesmaniibacteriota</taxon>
    </lineage>
</organism>
<dbReference type="Proteomes" id="UP000034894">
    <property type="component" value="Unassembled WGS sequence"/>
</dbReference>
<reference evidence="2 3" key="1">
    <citation type="journal article" date="2015" name="Nature">
        <title>rRNA introns, odd ribosomes, and small enigmatic genomes across a large radiation of phyla.</title>
        <authorList>
            <person name="Brown C.T."/>
            <person name="Hug L.A."/>
            <person name="Thomas B.C."/>
            <person name="Sharon I."/>
            <person name="Castelle C.J."/>
            <person name="Singh A."/>
            <person name="Wilkins M.J."/>
            <person name="Williams K.H."/>
            <person name="Banfield J.F."/>
        </authorList>
    </citation>
    <scope>NUCLEOTIDE SEQUENCE [LARGE SCALE GENOMIC DNA]</scope>
</reference>
<gene>
    <name evidence="2" type="ORF">UV73_C0004G0129</name>
</gene>
<keyword evidence="1" id="KW-0812">Transmembrane</keyword>
<keyword evidence="1" id="KW-1133">Transmembrane helix</keyword>
<protein>
    <submittedName>
        <fullName evidence="2">Uncharacterized protein</fullName>
    </submittedName>
</protein>
<evidence type="ECO:0000313" key="3">
    <source>
        <dbReference type="Proteomes" id="UP000034894"/>
    </source>
</evidence>
<sequence length="313" mass="34565">MVKKNNSENKHQSYLTGIVTGLLIGLLLFVLIPKLSNYRKATNPESETPAEKTASIKSDQLLSEVTQKVLPDKFNLGVSFGETVKKMVETGAIDKQKFLDLYQSRGGLPAEFTDLFDKDSSEKIIVTKENNAIILNLLWPLGIANKTKFLEEGPMKEDSGNYASTGGWTLGKEEGGKLFNRFPILPLTPEQEKEVIEIAQNIYRPCCGNSTYFPDCNHGAAMLGYIELAVVQGMSRNEIYKKALLLNSQWFPQTYVELAMYFKSKKGEDWQDVDPKEALGSPYSSGAGYQAINKELQSEGILPKVEGGGGCGV</sequence>
<dbReference type="EMBL" id="LCFP01000004">
    <property type="protein sequence ID" value="KKS97987.1"/>
    <property type="molecule type" value="Genomic_DNA"/>
</dbReference>
<evidence type="ECO:0000256" key="1">
    <source>
        <dbReference type="SAM" id="Phobius"/>
    </source>
</evidence>
<comment type="caution">
    <text evidence="2">The sequence shown here is derived from an EMBL/GenBank/DDBJ whole genome shotgun (WGS) entry which is preliminary data.</text>
</comment>
<feature type="transmembrane region" description="Helical" evidence="1">
    <location>
        <begin position="12"/>
        <end position="32"/>
    </location>
</feature>
<keyword evidence="1" id="KW-0472">Membrane</keyword>
<evidence type="ECO:0000313" key="2">
    <source>
        <dbReference type="EMBL" id="KKS97987.1"/>
    </source>
</evidence>